<dbReference type="OrthoDB" id="5977959at2759"/>
<dbReference type="GO" id="GO:0005667">
    <property type="term" value="C:transcription regulator complex"/>
    <property type="evidence" value="ECO:0007669"/>
    <property type="project" value="TreeGrafter"/>
</dbReference>
<keyword evidence="15" id="KW-1185">Reference proteome</keyword>
<dbReference type="InterPro" id="IPR051066">
    <property type="entry name" value="Trans_reg/Corepressor"/>
</dbReference>
<organism evidence="14 15">
    <name type="scientific">Brachionus calyciflorus</name>
    <dbReference type="NCBI Taxonomy" id="104777"/>
    <lineage>
        <taxon>Eukaryota</taxon>
        <taxon>Metazoa</taxon>
        <taxon>Spiralia</taxon>
        <taxon>Gnathifera</taxon>
        <taxon>Rotifera</taxon>
        <taxon>Eurotatoria</taxon>
        <taxon>Monogononta</taxon>
        <taxon>Pseudotrocha</taxon>
        <taxon>Ploima</taxon>
        <taxon>Brachionidae</taxon>
        <taxon>Brachionus</taxon>
    </lineage>
</organism>
<feature type="domain" description="ELM2" evidence="12">
    <location>
        <begin position="1277"/>
        <end position="1367"/>
    </location>
</feature>
<evidence type="ECO:0000259" key="13">
    <source>
        <dbReference type="PROSITE" id="PS51293"/>
    </source>
</evidence>
<feature type="domain" description="C2H2-type" evidence="11">
    <location>
        <begin position="763"/>
        <end position="787"/>
    </location>
</feature>
<keyword evidence="2" id="KW-0479">Metal-binding</keyword>
<dbReference type="Gene3D" id="1.10.10.60">
    <property type="entry name" value="Homeodomain-like"/>
    <property type="match status" value="1"/>
</dbReference>
<dbReference type="SMART" id="SM00355">
    <property type="entry name" value="ZnF_C2H2"/>
    <property type="match status" value="5"/>
</dbReference>
<dbReference type="InterPro" id="IPR036236">
    <property type="entry name" value="Znf_C2H2_sf"/>
</dbReference>
<evidence type="ECO:0000313" key="15">
    <source>
        <dbReference type="Proteomes" id="UP000663879"/>
    </source>
</evidence>
<dbReference type="FunFam" id="3.30.160.60:FF:000744">
    <property type="entry name" value="zinc finger E-box-binding homeobox 1"/>
    <property type="match status" value="1"/>
</dbReference>
<keyword evidence="3" id="KW-0677">Repeat</keyword>
<evidence type="ECO:0000313" key="14">
    <source>
        <dbReference type="EMBL" id="CAF0777839.1"/>
    </source>
</evidence>
<keyword evidence="8" id="KW-0539">Nucleus</keyword>
<evidence type="ECO:0000256" key="1">
    <source>
        <dbReference type="ARBA" id="ARBA00004123"/>
    </source>
</evidence>
<dbReference type="SMART" id="SM01189">
    <property type="entry name" value="ELM2"/>
    <property type="match status" value="1"/>
</dbReference>
<evidence type="ECO:0000256" key="2">
    <source>
        <dbReference type="ARBA" id="ARBA00022723"/>
    </source>
</evidence>
<feature type="compositionally biased region" description="Polar residues" evidence="10">
    <location>
        <begin position="143"/>
        <end position="176"/>
    </location>
</feature>
<dbReference type="InterPro" id="IPR000949">
    <property type="entry name" value="ELM2_dom"/>
</dbReference>
<feature type="region of interest" description="Disordered" evidence="10">
    <location>
        <begin position="137"/>
        <end position="176"/>
    </location>
</feature>
<dbReference type="GO" id="GO:0006357">
    <property type="term" value="P:regulation of transcription by RNA polymerase II"/>
    <property type="evidence" value="ECO:0007669"/>
    <property type="project" value="TreeGrafter"/>
</dbReference>
<dbReference type="InterPro" id="IPR001005">
    <property type="entry name" value="SANT/Myb"/>
</dbReference>
<feature type="domain" description="C2H2-type" evidence="11">
    <location>
        <begin position="601"/>
        <end position="628"/>
    </location>
</feature>
<feature type="region of interest" description="Disordered" evidence="10">
    <location>
        <begin position="702"/>
        <end position="737"/>
    </location>
</feature>
<dbReference type="InterPro" id="IPR017884">
    <property type="entry name" value="SANT_dom"/>
</dbReference>
<feature type="compositionally biased region" description="Low complexity" evidence="10">
    <location>
        <begin position="1460"/>
        <end position="1473"/>
    </location>
</feature>
<dbReference type="GO" id="GO:0003714">
    <property type="term" value="F:transcription corepressor activity"/>
    <property type="evidence" value="ECO:0007669"/>
    <property type="project" value="TreeGrafter"/>
</dbReference>
<dbReference type="SUPFAM" id="SSF57667">
    <property type="entry name" value="beta-beta-alpha zinc fingers"/>
    <property type="match status" value="2"/>
</dbReference>
<feature type="domain" description="C2H2-type" evidence="11">
    <location>
        <begin position="629"/>
        <end position="654"/>
    </location>
</feature>
<evidence type="ECO:0000256" key="3">
    <source>
        <dbReference type="ARBA" id="ARBA00022737"/>
    </source>
</evidence>
<dbReference type="SMART" id="SM00717">
    <property type="entry name" value="SANT"/>
    <property type="match status" value="1"/>
</dbReference>
<feature type="region of interest" description="Disordered" evidence="10">
    <location>
        <begin position="466"/>
        <end position="488"/>
    </location>
</feature>
<feature type="compositionally biased region" description="Acidic residues" evidence="10">
    <location>
        <begin position="1186"/>
        <end position="1204"/>
    </location>
</feature>
<evidence type="ECO:0000259" key="12">
    <source>
        <dbReference type="PROSITE" id="PS51156"/>
    </source>
</evidence>
<name>A0A813R879_9BILA</name>
<evidence type="ECO:0000256" key="4">
    <source>
        <dbReference type="ARBA" id="ARBA00022771"/>
    </source>
</evidence>
<dbReference type="Pfam" id="PF00096">
    <property type="entry name" value="zf-C2H2"/>
    <property type="match status" value="4"/>
</dbReference>
<feature type="compositionally biased region" description="Polar residues" evidence="10">
    <location>
        <begin position="537"/>
        <end position="546"/>
    </location>
</feature>
<dbReference type="InterPro" id="IPR013087">
    <property type="entry name" value="Znf_C2H2_type"/>
</dbReference>
<feature type="region of interest" description="Disordered" evidence="10">
    <location>
        <begin position="1451"/>
        <end position="1487"/>
    </location>
</feature>
<dbReference type="PROSITE" id="PS51293">
    <property type="entry name" value="SANT"/>
    <property type="match status" value="1"/>
</dbReference>
<protein>
    <submittedName>
        <fullName evidence="14">Uncharacterized protein</fullName>
    </submittedName>
</protein>
<comment type="subcellular location">
    <subcellularLocation>
        <location evidence="1">Nucleus</location>
    </subcellularLocation>
</comment>
<feature type="domain" description="SANT" evidence="13">
    <location>
        <begin position="1382"/>
        <end position="1433"/>
    </location>
</feature>
<keyword evidence="5" id="KW-0862">Zinc</keyword>
<sequence>MQQQQQQQQQRSSFYRANRPGNLNINVNDINDSAIQQQQQQQQQQQIQNTYNQQPLSASYSTQYNNQTNYSSTNLNSPRYPIQQSHIQQNPISPSYHSYTQNQYQNSNINYEQSFTPKYSPGPSSAHIANKQNYFNFDVPAKPTSNQIPQSPGPSINQNKYNQVPSSPHLSNQTKNLSISNNYNTQQTQNRNYQNYQFSNSYQKNPQTPASAIPYQSYNNIQSQHSISVPSSPIHPSYNQNLHNQHSVFQFNLNNTTNTTTNNNNNNTINNSINDNINNSINSSSNNNNFNNYFTPNTEVNRRVVSGGSFEFNPADNLDDLHPVNSQNPTDTTDNLIPVNTFGENDVDMVHEVINNMIQKEENIKLSPNAYMLPSSDTSSSSSSSSVTASSNSSTTNVENSRNFNETFDLNFDTNQKDSNKIDNLIDLNNNNLTNETNKNTNNSQKANLDSLTSLANILLQNPQTNLNAENSNVTNTSTSNPTNTNKPFSMYSLSEAASAEFMLTYGTDNKLKPKLINKPEIEDKNKSFKKQAKIPSPQNYDESSYGLNMPSLNENKSKNVDLAMPQIGGSIQSCSDCGKIFTNKSALAKHKLIHSNERKYSCHLCDKSFKRQDHLNGHLLTHSDKKPFVCKAPGCDKSYCDSRSLKRHVESQHQDYLALLANGNQEALNYLPSIGKIKANLAPNFQHEISVQDLIVKTNKPDNKVNHHHHHNNHHNQHQNQQYSPITPVPGQNDESKISVNEANLNNPRAKNFFTFEEPKPETCKICGKGFKNIPALNGHMRLHGGFIKTKLGVKTTNELNNTDSNGTQQAQQQQQPQQFQQPHSNSSILFNDDSMSSNCSSNNSFNSSSNLSTNTNKYHPFPPSLTQKPFQLPFTTDPFIKQKSKGKVIHEKEATNLSTYHQNHQKNNLNQYQYNNRTGKTIKNSHDLNEHNFEHQIANSPQNTYLPNLNQSNNSSQMYNQRSFNYLEPSQPSENNLKSDLTLPFSNQNENLDKNDKNIENILTKQIYNITTALLNQQATFNTAAAVTAAAVATVVNASMNPNNQNISKPKQKPMPLIIPQDISAFQKTTNQKTNIPFYSQYSNGPYQMPHVYPHCTLLKSPRLFDYDNKKQYTPPPMLSPFRKGPGLFYNPKNFMFMMPNLLNNNNNNMNRIPSFNHSMSYPYSYQPTSFNFGTVQSQNYENQEQEQEEEEEEDIQNEENIIDVNGDKNFEEETNEKLENNDEILTKPSLMRSRLISQVSQTNTGQTGTFFPEESISNEAIAASLIDDTANNTPYINIGNEFQAGIPDLKEVVDVDYLNEPEDLMWSCDVMNKVDQFQLNNYLDLICKSSLVFGSSNNLELGLHILHYFNGDIKKSIQSFLDDTIELPANHPITTYKYSETDIWTANEIKKFESAILKHDKVFSEVSKEVETKSIKQCIEFYYLWKKVMSDSMKKKWKSLKKKRSIEENSIEQNLRSSSSSSYNNNNNNNGKIEPCNDNESDEINLKNNENEFDDQSDELEIANVSSLSSKNYLRETQKNRLVVDENSKSRMSTPSPSQFLSNNRYECDKCNQVFKTKKKLGQHMESKH</sequence>
<dbReference type="Pfam" id="PF01448">
    <property type="entry name" value="ELM2"/>
    <property type="match status" value="1"/>
</dbReference>
<dbReference type="Pfam" id="PF00249">
    <property type="entry name" value="Myb_DNA-binding"/>
    <property type="match status" value="1"/>
</dbReference>
<feature type="region of interest" description="Disordered" evidence="10">
    <location>
        <begin position="523"/>
        <end position="546"/>
    </location>
</feature>
<reference evidence="14" key="1">
    <citation type="submission" date="2021-02" db="EMBL/GenBank/DDBJ databases">
        <authorList>
            <person name="Nowell W R."/>
        </authorList>
    </citation>
    <scope>NUCLEOTIDE SEQUENCE</scope>
    <source>
        <strain evidence="14">Ploen Becks lab</strain>
    </source>
</reference>
<evidence type="ECO:0000256" key="8">
    <source>
        <dbReference type="ARBA" id="ARBA00023242"/>
    </source>
</evidence>
<comment type="caution">
    <text evidence="14">The sequence shown here is derived from an EMBL/GenBank/DDBJ whole genome shotgun (WGS) entry which is preliminary data.</text>
</comment>
<feature type="compositionally biased region" description="Basic and acidic residues" evidence="10">
    <location>
        <begin position="1522"/>
        <end position="1532"/>
    </location>
</feature>
<proteinExistence type="predicted"/>
<dbReference type="PROSITE" id="PS51156">
    <property type="entry name" value="ELM2"/>
    <property type="match status" value="1"/>
</dbReference>
<feature type="region of interest" description="Disordered" evidence="10">
    <location>
        <begin position="316"/>
        <end position="336"/>
    </location>
</feature>
<evidence type="ECO:0000256" key="9">
    <source>
        <dbReference type="PROSITE-ProRule" id="PRU00042"/>
    </source>
</evidence>
<dbReference type="GO" id="GO:0008270">
    <property type="term" value="F:zinc ion binding"/>
    <property type="evidence" value="ECO:0007669"/>
    <property type="project" value="UniProtKB-KW"/>
</dbReference>
<dbReference type="SUPFAM" id="SSF46689">
    <property type="entry name" value="Homeodomain-like"/>
    <property type="match status" value="1"/>
</dbReference>
<dbReference type="FunFam" id="3.30.160.60:FF:000656">
    <property type="entry name" value="Zinc finger protein 541"/>
    <property type="match status" value="1"/>
</dbReference>
<dbReference type="PROSITE" id="PS50157">
    <property type="entry name" value="ZINC_FINGER_C2H2_2"/>
    <property type="match status" value="5"/>
</dbReference>
<keyword evidence="4 9" id="KW-0863">Zinc-finger</keyword>
<dbReference type="EMBL" id="CAJNOC010000568">
    <property type="protein sequence ID" value="CAF0777839.1"/>
    <property type="molecule type" value="Genomic_DNA"/>
</dbReference>
<feature type="domain" description="C2H2-type" evidence="11">
    <location>
        <begin position="1549"/>
        <end position="1572"/>
    </location>
</feature>
<accession>A0A813R879</accession>
<gene>
    <name evidence="14" type="ORF">OXX778_LOCUS5297</name>
</gene>
<feature type="compositionally biased region" description="Low complexity" evidence="10">
    <location>
        <begin position="1"/>
        <end position="10"/>
    </location>
</feature>
<feature type="compositionally biased region" description="Polar residues" evidence="10">
    <location>
        <begin position="11"/>
        <end position="27"/>
    </location>
</feature>
<dbReference type="Proteomes" id="UP000663879">
    <property type="component" value="Unassembled WGS sequence"/>
</dbReference>
<feature type="region of interest" description="Disordered" evidence="10">
    <location>
        <begin position="370"/>
        <end position="400"/>
    </location>
</feature>
<dbReference type="PROSITE" id="PS00028">
    <property type="entry name" value="ZINC_FINGER_C2H2_1"/>
    <property type="match status" value="5"/>
</dbReference>
<evidence type="ECO:0000256" key="5">
    <source>
        <dbReference type="ARBA" id="ARBA00022833"/>
    </source>
</evidence>
<feature type="compositionally biased region" description="Polar residues" evidence="10">
    <location>
        <begin position="799"/>
        <end position="809"/>
    </location>
</feature>
<feature type="compositionally biased region" description="Basic residues" evidence="10">
    <location>
        <begin position="707"/>
        <end position="718"/>
    </location>
</feature>
<evidence type="ECO:0000256" key="7">
    <source>
        <dbReference type="ARBA" id="ARBA00023163"/>
    </source>
</evidence>
<feature type="compositionally biased region" description="Low complexity" evidence="10">
    <location>
        <begin position="810"/>
        <end position="823"/>
    </location>
</feature>
<keyword evidence="7" id="KW-0804">Transcription</keyword>
<feature type="compositionally biased region" description="Low complexity" evidence="10">
    <location>
        <begin position="471"/>
        <end position="486"/>
    </location>
</feature>
<evidence type="ECO:0000256" key="6">
    <source>
        <dbReference type="ARBA" id="ARBA00023015"/>
    </source>
</evidence>
<dbReference type="GO" id="GO:0000118">
    <property type="term" value="C:histone deacetylase complex"/>
    <property type="evidence" value="ECO:0007669"/>
    <property type="project" value="TreeGrafter"/>
</dbReference>
<dbReference type="InterPro" id="IPR009057">
    <property type="entry name" value="Homeodomain-like_sf"/>
</dbReference>
<dbReference type="PANTHER" id="PTHR16089:SF40">
    <property type="entry name" value="SUPPRESSOR OF ACTIVATED EGL-4 PROTEIN 1"/>
    <property type="match status" value="1"/>
</dbReference>
<feature type="region of interest" description="Disordered" evidence="10">
    <location>
        <begin position="799"/>
        <end position="867"/>
    </location>
</feature>
<evidence type="ECO:0000259" key="11">
    <source>
        <dbReference type="PROSITE" id="PS50157"/>
    </source>
</evidence>
<feature type="compositionally biased region" description="Low complexity" evidence="10">
    <location>
        <begin position="375"/>
        <end position="400"/>
    </location>
</feature>
<feature type="domain" description="C2H2-type" evidence="11">
    <location>
        <begin position="573"/>
        <end position="600"/>
    </location>
</feature>
<keyword evidence="6" id="KW-0805">Transcription regulation</keyword>
<feature type="region of interest" description="Disordered" evidence="10">
    <location>
        <begin position="1182"/>
        <end position="1205"/>
    </location>
</feature>
<dbReference type="Pfam" id="PF13894">
    <property type="entry name" value="zf-C2H2_4"/>
    <property type="match status" value="1"/>
</dbReference>
<feature type="region of interest" description="Disordered" evidence="10">
    <location>
        <begin position="1"/>
        <end position="27"/>
    </location>
</feature>
<feature type="region of interest" description="Disordered" evidence="10">
    <location>
        <begin position="1522"/>
        <end position="1544"/>
    </location>
</feature>
<dbReference type="Gene3D" id="3.30.160.60">
    <property type="entry name" value="Classic Zinc Finger"/>
    <property type="match status" value="3"/>
</dbReference>
<evidence type="ECO:0000256" key="10">
    <source>
        <dbReference type="SAM" id="MobiDB-lite"/>
    </source>
</evidence>
<feature type="compositionally biased region" description="Low complexity" evidence="10">
    <location>
        <begin position="832"/>
        <end position="858"/>
    </location>
</feature>
<feature type="compositionally biased region" description="Polar residues" evidence="10">
    <location>
        <begin position="1533"/>
        <end position="1544"/>
    </location>
</feature>
<dbReference type="PANTHER" id="PTHR16089">
    <property type="entry name" value="REST COREPRESSOR COREST PROTEIN-RELATED"/>
    <property type="match status" value="1"/>
</dbReference>
<feature type="compositionally biased region" description="Polar residues" evidence="10">
    <location>
        <begin position="324"/>
        <end position="335"/>
    </location>
</feature>